<feature type="transmembrane region" description="Helical" evidence="5">
    <location>
        <begin position="51"/>
        <end position="73"/>
    </location>
</feature>
<feature type="transmembrane region" description="Helical" evidence="5">
    <location>
        <begin position="153"/>
        <end position="172"/>
    </location>
</feature>
<proteinExistence type="predicted"/>
<evidence type="ECO:0000256" key="2">
    <source>
        <dbReference type="ARBA" id="ARBA00022692"/>
    </source>
</evidence>
<evidence type="ECO:0000256" key="1">
    <source>
        <dbReference type="ARBA" id="ARBA00004141"/>
    </source>
</evidence>
<accession>A0ABU4WMN2</accession>
<organism evidence="6 7">
    <name type="scientific">Absicoccus intestinalis</name>
    <dbReference type="NCBI Taxonomy" id="2926319"/>
    <lineage>
        <taxon>Bacteria</taxon>
        <taxon>Bacillati</taxon>
        <taxon>Bacillota</taxon>
        <taxon>Erysipelotrichia</taxon>
        <taxon>Erysipelotrichales</taxon>
        <taxon>Erysipelotrichaceae</taxon>
        <taxon>Absicoccus</taxon>
    </lineage>
</organism>
<dbReference type="RefSeq" id="WP_320326097.1">
    <property type="nucleotide sequence ID" value="NZ_JALBUS010000013.1"/>
</dbReference>
<evidence type="ECO:0000256" key="4">
    <source>
        <dbReference type="ARBA" id="ARBA00023136"/>
    </source>
</evidence>
<evidence type="ECO:0000256" key="3">
    <source>
        <dbReference type="ARBA" id="ARBA00022989"/>
    </source>
</evidence>
<name>A0ABU4WMN2_9FIRM</name>
<feature type="transmembrane region" description="Helical" evidence="5">
    <location>
        <begin position="94"/>
        <end position="115"/>
    </location>
</feature>
<dbReference type="InterPro" id="IPR052556">
    <property type="entry name" value="PolySynth_Transporter"/>
</dbReference>
<evidence type="ECO:0000313" key="7">
    <source>
        <dbReference type="Proteomes" id="UP001285244"/>
    </source>
</evidence>
<dbReference type="EMBL" id="JALBUS010000013">
    <property type="protein sequence ID" value="MDX8417828.1"/>
    <property type="molecule type" value="Genomic_DNA"/>
</dbReference>
<protein>
    <submittedName>
        <fullName evidence="6">Flippase</fullName>
    </submittedName>
</protein>
<dbReference type="PANTHER" id="PTHR43424:SF1">
    <property type="entry name" value="LOCUS PUTATIVE PROTEIN 1-RELATED"/>
    <property type="match status" value="1"/>
</dbReference>
<dbReference type="InterPro" id="IPR002797">
    <property type="entry name" value="Polysacc_synth"/>
</dbReference>
<dbReference type="Pfam" id="PF01943">
    <property type="entry name" value="Polysacc_synt"/>
    <property type="match status" value="1"/>
</dbReference>
<evidence type="ECO:0000313" key="6">
    <source>
        <dbReference type="EMBL" id="MDX8417828.1"/>
    </source>
</evidence>
<feature type="transmembrane region" description="Helical" evidence="5">
    <location>
        <begin position="260"/>
        <end position="281"/>
    </location>
</feature>
<feature type="transmembrane region" description="Helical" evidence="5">
    <location>
        <begin position="218"/>
        <end position="235"/>
    </location>
</feature>
<feature type="transmembrane region" description="Helical" evidence="5">
    <location>
        <begin position="178"/>
        <end position="198"/>
    </location>
</feature>
<keyword evidence="3 5" id="KW-1133">Transmembrane helix</keyword>
<reference evidence="6 7" key="1">
    <citation type="submission" date="2022-03" db="EMBL/GenBank/DDBJ databases">
        <title>Novel taxa within the pig intestine.</title>
        <authorList>
            <person name="Wylensek D."/>
            <person name="Bishof K."/>
            <person name="Afrizal A."/>
            <person name="Clavel T."/>
        </authorList>
    </citation>
    <scope>NUCLEOTIDE SEQUENCE [LARGE SCALE GENOMIC DNA]</scope>
    <source>
        <strain evidence="6 7">Cla-KB-P134</strain>
    </source>
</reference>
<keyword evidence="2 5" id="KW-0812">Transmembrane</keyword>
<feature type="transmembrane region" description="Helical" evidence="5">
    <location>
        <begin position="302"/>
        <end position="324"/>
    </location>
</feature>
<dbReference type="PANTHER" id="PTHR43424">
    <property type="entry name" value="LOCUS PUTATIVE PROTEIN 1-RELATED"/>
    <property type="match status" value="1"/>
</dbReference>
<gene>
    <name evidence="6" type="ORF">MOZ64_08275</name>
</gene>
<feature type="transmembrane region" description="Helical" evidence="5">
    <location>
        <begin position="365"/>
        <end position="387"/>
    </location>
</feature>
<feature type="transmembrane region" description="Helical" evidence="5">
    <location>
        <begin position="393"/>
        <end position="412"/>
    </location>
</feature>
<feature type="transmembrane region" description="Helical" evidence="5">
    <location>
        <begin position="453"/>
        <end position="475"/>
    </location>
</feature>
<comment type="subcellular location">
    <subcellularLocation>
        <location evidence="1">Membrane</location>
        <topology evidence="1">Multi-pass membrane protein</topology>
    </subcellularLocation>
</comment>
<feature type="transmembrane region" description="Helical" evidence="5">
    <location>
        <begin position="336"/>
        <end position="358"/>
    </location>
</feature>
<feature type="transmembrane region" description="Helical" evidence="5">
    <location>
        <begin position="21"/>
        <end position="39"/>
    </location>
</feature>
<dbReference type="CDD" id="cd13128">
    <property type="entry name" value="MATE_Wzx_like"/>
    <property type="match status" value="1"/>
</dbReference>
<feature type="transmembrane region" description="Helical" evidence="5">
    <location>
        <begin position="424"/>
        <end position="447"/>
    </location>
</feature>
<keyword evidence="7" id="KW-1185">Reference proteome</keyword>
<feature type="transmembrane region" description="Helical" evidence="5">
    <location>
        <begin position="121"/>
        <end position="146"/>
    </location>
</feature>
<comment type="caution">
    <text evidence="6">The sequence shown here is derived from an EMBL/GenBank/DDBJ whole genome shotgun (WGS) entry which is preliminary data.</text>
</comment>
<sequence length="494" mass="55707">MNKYPAAGKKTKSIKTNAILNSVRTVLNLLFPLITFTYVSRILSVGELGKYNFSSSIISYFLLLAALGIDKYAVREGAKYRDDRKKISQFSSEIFTINISSTLISYGCLFLYLIFSQKAQNYATCIIIFSIQIIFTTVGTEWLYVIYEEYKYITVRSIIFKIISIMLLFTFVKRPGDYLNYTAVTVFATVGSNVLNFIHARKLCNIHLKIHFEWMKRLVPILIIFASNVAIQIYVTSDITMLGYLKNDYTVGIYGVSTKIYNAILPVLAAALTVTIPRFSLYAGMKMKKEYDSLMLKVANSLFVIIFPSVIGLIMLSKNIVLIIGGSKYEASQTSLIILSIAIFFSIFSTLFNQCVLIPYRREKYSLFSSVFSACENIGLNFFMIPLLAERGAAITTVLAEFTMASMNFYNIRDIIGDIFINKITIRNILTILVGCTSIIVICVMSSAFISNIIIQTLVAIAGSFFVYTGSLFLLKNPIVNMMLDQIKNRLKKD</sequence>
<keyword evidence="4 5" id="KW-0472">Membrane</keyword>
<evidence type="ECO:0000256" key="5">
    <source>
        <dbReference type="SAM" id="Phobius"/>
    </source>
</evidence>
<dbReference type="Proteomes" id="UP001285244">
    <property type="component" value="Unassembled WGS sequence"/>
</dbReference>